<evidence type="ECO:0000313" key="5">
    <source>
        <dbReference type="Proteomes" id="UP000254764"/>
    </source>
</evidence>
<reference evidence="5" key="1">
    <citation type="submission" date="2018-07" db="EMBL/GenBank/DDBJ databases">
        <authorList>
            <person name="Peiro R."/>
            <person name="Begona"/>
            <person name="Cbmso G."/>
            <person name="Lopez M."/>
            <person name="Gonzalez S."/>
        </authorList>
    </citation>
    <scope>NUCLEOTIDE SEQUENCE [LARGE SCALE GENOMIC DNA]</scope>
</reference>
<dbReference type="OrthoDB" id="9797825at2"/>
<sequence>MRDELSVFVPEQSDADPVRRAQIQMKKPQAKRFYTEVTVEPEGDAFAVKLDGRAVKTPGKKPLALPTRAAAELVADEWRAQVEIINPENMPATRLANTAIDAVADQAEAVFEDIVRYSGSDLLCYRADGPQELVERQQERWDPVLAWLAGTHSARFILVEGVIHQEQPAEAVAAFATALQTERSPLALSCLHVVTTITGSAMLTLALRDRHLTLEEVWALAHLDEDWTDEHWGVDPEAEARRAKRFSEIAAAAAMLEALRVTD</sequence>
<dbReference type="EMBL" id="UEYP01000004">
    <property type="protein sequence ID" value="SSC67418.1"/>
    <property type="molecule type" value="Genomic_DNA"/>
</dbReference>
<evidence type="ECO:0000256" key="2">
    <source>
        <dbReference type="ARBA" id="ARBA00022946"/>
    </source>
</evidence>
<dbReference type="PANTHER" id="PTHR21013:SF10">
    <property type="entry name" value="ATP SYNTHASE MITOCHONDRIAL F1 COMPLEX ASSEMBLY FACTOR 2"/>
    <property type="match status" value="1"/>
</dbReference>
<comment type="similarity">
    <text evidence="1">Belongs to the ATP12 family.</text>
</comment>
<organism evidence="4 5">
    <name type="scientific">Ciceribacter selenitireducens ATCC BAA-1503</name>
    <dbReference type="NCBI Taxonomy" id="1336235"/>
    <lineage>
        <taxon>Bacteria</taxon>
        <taxon>Pseudomonadati</taxon>
        <taxon>Pseudomonadota</taxon>
        <taxon>Alphaproteobacteria</taxon>
        <taxon>Hyphomicrobiales</taxon>
        <taxon>Rhizobiaceae</taxon>
        <taxon>Ciceribacter</taxon>
    </lineage>
</organism>
<dbReference type="RefSeq" id="WP_115670081.1">
    <property type="nucleotide sequence ID" value="NZ_UEYP01000004.1"/>
</dbReference>
<proteinExistence type="inferred from homology"/>
<gene>
    <name evidence="4" type="ORF">RHIZ70_3126</name>
</gene>
<keyword evidence="3" id="KW-0143">Chaperone</keyword>
<name>A0A376AHY0_9HYPH</name>
<dbReference type="SUPFAM" id="SSF160909">
    <property type="entry name" value="ATP12-like"/>
    <property type="match status" value="1"/>
</dbReference>
<accession>A0A376AHY0</accession>
<evidence type="ECO:0008006" key="6">
    <source>
        <dbReference type="Google" id="ProtNLM"/>
    </source>
</evidence>
<dbReference type="InterPro" id="IPR023335">
    <property type="entry name" value="ATP12_ortho_dom_sf"/>
</dbReference>
<keyword evidence="5" id="KW-1185">Reference proteome</keyword>
<keyword evidence="2" id="KW-0809">Transit peptide</keyword>
<dbReference type="InterPro" id="IPR042272">
    <property type="entry name" value="ATP12_ATP_synth-F1-assembly_N"/>
</dbReference>
<dbReference type="Pfam" id="PF07542">
    <property type="entry name" value="ATP12"/>
    <property type="match status" value="1"/>
</dbReference>
<dbReference type="Gene3D" id="1.10.3580.10">
    <property type="entry name" value="ATP12 ATPase"/>
    <property type="match status" value="1"/>
</dbReference>
<evidence type="ECO:0000313" key="4">
    <source>
        <dbReference type="EMBL" id="SSC67418.1"/>
    </source>
</evidence>
<dbReference type="Proteomes" id="UP000254764">
    <property type="component" value="Unassembled WGS sequence"/>
</dbReference>
<dbReference type="PANTHER" id="PTHR21013">
    <property type="entry name" value="ATP SYNTHASE MITOCHONDRIAL F1 COMPLEX ASSEMBLY FACTOR 2/ATP12 PROTEIN, MITOCHONDRIAL PRECURSOR"/>
    <property type="match status" value="1"/>
</dbReference>
<evidence type="ECO:0000256" key="1">
    <source>
        <dbReference type="ARBA" id="ARBA00008231"/>
    </source>
</evidence>
<dbReference type="InterPro" id="IPR011419">
    <property type="entry name" value="ATP12_ATP_synth-F1-assembly"/>
</dbReference>
<protein>
    <recommendedName>
        <fullName evidence="6">ATPase</fullName>
    </recommendedName>
</protein>
<dbReference type="Gene3D" id="3.30.2180.10">
    <property type="entry name" value="ATP12-like"/>
    <property type="match status" value="1"/>
</dbReference>
<dbReference type="GO" id="GO:0043461">
    <property type="term" value="P:proton-transporting ATP synthase complex assembly"/>
    <property type="evidence" value="ECO:0007669"/>
    <property type="project" value="InterPro"/>
</dbReference>
<dbReference type="STRING" id="1336235.GCA_000518785_00119"/>
<dbReference type="AlphaFoldDB" id="A0A376AHY0"/>
<evidence type="ECO:0000256" key="3">
    <source>
        <dbReference type="ARBA" id="ARBA00023186"/>
    </source>
</evidence>